<evidence type="ECO:0000313" key="1">
    <source>
        <dbReference type="EMBL" id="EDN93521.1"/>
    </source>
</evidence>
<proteinExistence type="predicted"/>
<gene>
    <name evidence="1" type="ORF">SS1G_09388</name>
</gene>
<dbReference type="KEGG" id="ssl:SS1G_09388"/>
<dbReference type="InParanoid" id="A7EVM9"/>
<name>A7EVM9_SCLS1</name>
<dbReference type="HOGENOM" id="CLU_2887168_0_0_1"/>
<keyword evidence="2" id="KW-1185">Reference proteome</keyword>
<dbReference type="GeneID" id="5486005"/>
<dbReference type="Proteomes" id="UP000001312">
    <property type="component" value="Unassembled WGS sequence"/>
</dbReference>
<protein>
    <submittedName>
        <fullName evidence="1">Uncharacterized protein</fullName>
    </submittedName>
</protein>
<accession>A7EVM9</accession>
<dbReference type="AlphaFoldDB" id="A7EVM9"/>
<sequence length="63" mass="6903">MPGEYPAGTGDTLAVEGPSTEESKFDDEFCFSLMVSRKLSLIPVVHVHVAIAPMKKKIRLNLT</sequence>
<organism evidence="1 2">
    <name type="scientific">Sclerotinia sclerotiorum (strain ATCC 18683 / 1980 / Ss-1)</name>
    <name type="common">White mold</name>
    <name type="synonym">Whetzelinia sclerotiorum</name>
    <dbReference type="NCBI Taxonomy" id="665079"/>
    <lineage>
        <taxon>Eukaryota</taxon>
        <taxon>Fungi</taxon>
        <taxon>Dikarya</taxon>
        <taxon>Ascomycota</taxon>
        <taxon>Pezizomycotina</taxon>
        <taxon>Leotiomycetes</taxon>
        <taxon>Helotiales</taxon>
        <taxon>Sclerotiniaceae</taxon>
        <taxon>Sclerotinia</taxon>
    </lineage>
</organism>
<dbReference type="RefSeq" id="XP_001589666.1">
    <property type="nucleotide sequence ID" value="XM_001589616.1"/>
</dbReference>
<evidence type="ECO:0000313" key="2">
    <source>
        <dbReference type="Proteomes" id="UP000001312"/>
    </source>
</evidence>
<reference evidence="2" key="1">
    <citation type="journal article" date="2011" name="PLoS Genet.">
        <title>Genomic analysis of the necrotrophic fungal pathogens Sclerotinia sclerotiorum and Botrytis cinerea.</title>
        <authorList>
            <person name="Amselem J."/>
            <person name="Cuomo C.A."/>
            <person name="van Kan J.A."/>
            <person name="Viaud M."/>
            <person name="Benito E.P."/>
            <person name="Couloux A."/>
            <person name="Coutinho P.M."/>
            <person name="de Vries R.P."/>
            <person name="Dyer P.S."/>
            <person name="Fillinger S."/>
            <person name="Fournier E."/>
            <person name="Gout L."/>
            <person name="Hahn M."/>
            <person name="Kohn L."/>
            <person name="Lapalu N."/>
            <person name="Plummer K.M."/>
            <person name="Pradier J.M."/>
            <person name="Quevillon E."/>
            <person name="Sharon A."/>
            <person name="Simon A."/>
            <person name="ten Have A."/>
            <person name="Tudzynski B."/>
            <person name="Tudzynski P."/>
            <person name="Wincker P."/>
            <person name="Andrew M."/>
            <person name="Anthouard V."/>
            <person name="Beever R.E."/>
            <person name="Beffa R."/>
            <person name="Benoit I."/>
            <person name="Bouzid O."/>
            <person name="Brault B."/>
            <person name="Chen Z."/>
            <person name="Choquer M."/>
            <person name="Collemare J."/>
            <person name="Cotton P."/>
            <person name="Danchin E.G."/>
            <person name="Da Silva C."/>
            <person name="Gautier A."/>
            <person name="Giraud C."/>
            <person name="Giraud T."/>
            <person name="Gonzalez C."/>
            <person name="Grossetete S."/>
            <person name="Guldener U."/>
            <person name="Henrissat B."/>
            <person name="Howlett B.J."/>
            <person name="Kodira C."/>
            <person name="Kretschmer M."/>
            <person name="Lappartient A."/>
            <person name="Leroch M."/>
            <person name="Levis C."/>
            <person name="Mauceli E."/>
            <person name="Neuveglise C."/>
            <person name="Oeser B."/>
            <person name="Pearson M."/>
            <person name="Poulain J."/>
            <person name="Poussereau N."/>
            <person name="Quesneville H."/>
            <person name="Rascle C."/>
            <person name="Schumacher J."/>
            <person name="Segurens B."/>
            <person name="Sexton A."/>
            <person name="Silva E."/>
            <person name="Sirven C."/>
            <person name="Soanes D.M."/>
            <person name="Talbot N.J."/>
            <person name="Templeton M."/>
            <person name="Yandava C."/>
            <person name="Yarden O."/>
            <person name="Zeng Q."/>
            <person name="Rollins J.A."/>
            <person name="Lebrun M.H."/>
            <person name="Dickman M."/>
        </authorList>
    </citation>
    <scope>NUCLEOTIDE SEQUENCE [LARGE SCALE GENOMIC DNA]</scope>
    <source>
        <strain evidence="2">ATCC 18683 / 1980 / Ss-1</strain>
    </source>
</reference>
<dbReference type="EMBL" id="CH476633">
    <property type="protein sequence ID" value="EDN93521.1"/>
    <property type="molecule type" value="Genomic_DNA"/>
</dbReference>